<feature type="transmembrane region" description="Helical" evidence="7">
    <location>
        <begin position="227"/>
        <end position="250"/>
    </location>
</feature>
<name>A0ABU8SFV8_9LACO</name>
<comment type="subcellular location">
    <subcellularLocation>
        <location evidence="1">Cell membrane</location>
        <topology evidence="1">Multi-pass membrane protein</topology>
    </subcellularLocation>
</comment>
<evidence type="ECO:0000256" key="6">
    <source>
        <dbReference type="ARBA" id="ARBA00023136"/>
    </source>
</evidence>
<evidence type="ECO:0000256" key="2">
    <source>
        <dbReference type="ARBA" id="ARBA00007400"/>
    </source>
</evidence>
<feature type="transmembrane region" description="Helical" evidence="7">
    <location>
        <begin position="46"/>
        <end position="66"/>
    </location>
</feature>
<evidence type="ECO:0000256" key="7">
    <source>
        <dbReference type="SAM" id="Phobius"/>
    </source>
</evidence>
<feature type="transmembrane region" description="Helical" evidence="7">
    <location>
        <begin position="196"/>
        <end position="215"/>
    </location>
</feature>
<dbReference type="InterPro" id="IPR002656">
    <property type="entry name" value="Acyl_transf_3_dom"/>
</dbReference>
<evidence type="ECO:0000313" key="9">
    <source>
        <dbReference type="EMBL" id="MEJ6347880.1"/>
    </source>
</evidence>
<evidence type="ECO:0000256" key="1">
    <source>
        <dbReference type="ARBA" id="ARBA00004651"/>
    </source>
</evidence>
<evidence type="ECO:0000256" key="4">
    <source>
        <dbReference type="ARBA" id="ARBA00022692"/>
    </source>
</evidence>
<sequence>MKTPRIYYLDILRIVAIFAVIVIHVSSQSLYYTANVQSFTWQSLNFWDAIMRWCVPIFIMISGALFLNPDKKFDLKILFQKNIKKILYLIIFWHIIYGVFNYIEVGDLREAVVTTIEGYSHLWFLHMLIGLYILVPLLRKITESLKLTRYFLAIALIFTLLLPTISEVYENLVAYQPMPYAVKAVLDSFAIGFSRIYFNFTLGFSAYFVAGHYFNTVDVPLKWRKRLYITGIISTLLTIVLTGVMSYHYQVIMIPLYSYTSLTVMFTTFAIFVFVKQWSYSIDWDELSDKKWLNRLIQLSQMIMGVYLVHFFLVTIIIKKLNGFEFFNNALLAVPIISIVIFALSIILTIIFRKIPGLKKMMM</sequence>
<evidence type="ECO:0000256" key="3">
    <source>
        <dbReference type="ARBA" id="ARBA00022475"/>
    </source>
</evidence>
<keyword evidence="3" id="KW-1003">Cell membrane</keyword>
<accession>A0ABU8SFV8</accession>
<gene>
    <name evidence="9" type="ORF">R4Y45_01380</name>
</gene>
<feature type="domain" description="Acyltransferase 3" evidence="8">
    <location>
        <begin position="6"/>
        <end position="349"/>
    </location>
</feature>
<evidence type="ECO:0000259" key="8">
    <source>
        <dbReference type="Pfam" id="PF01757"/>
    </source>
</evidence>
<keyword evidence="9" id="KW-0012">Acyltransferase</keyword>
<keyword evidence="6 7" id="KW-0472">Membrane</keyword>
<dbReference type="Pfam" id="PF01757">
    <property type="entry name" value="Acyl_transf_3"/>
    <property type="match status" value="1"/>
</dbReference>
<proteinExistence type="inferred from homology"/>
<feature type="transmembrane region" description="Helical" evidence="7">
    <location>
        <begin position="150"/>
        <end position="169"/>
    </location>
</feature>
<keyword evidence="4 7" id="KW-0812">Transmembrane</keyword>
<dbReference type="EMBL" id="JAWMWG010000001">
    <property type="protein sequence ID" value="MEJ6347880.1"/>
    <property type="molecule type" value="Genomic_DNA"/>
</dbReference>
<keyword evidence="10" id="KW-1185">Reference proteome</keyword>
<keyword evidence="5 7" id="KW-1133">Transmembrane helix</keyword>
<evidence type="ECO:0000313" key="10">
    <source>
        <dbReference type="Proteomes" id="UP001377804"/>
    </source>
</evidence>
<evidence type="ECO:0000256" key="5">
    <source>
        <dbReference type="ARBA" id="ARBA00022989"/>
    </source>
</evidence>
<keyword evidence="9" id="KW-0808">Transferase</keyword>
<protein>
    <submittedName>
        <fullName evidence="9">Acyltransferase family protein</fullName>
    </submittedName>
</protein>
<dbReference type="PANTHER" id="PTHR40074:SF2">
    <property type="entry name" value="O-ACETYLTRANSFERASE WECH"/>
    <property type="match status" value="1"/>
</dbReference>
<dbReference type="PANTHER" id="PTHR40074">
    <property type="entry name" value="O-ACETYLTRANSFERASE WECH"/>
    <property type="match status" value="1"/>
</dbReference>
<feature type="transmembrane region" description="Helical" evidence="7">
    <location>
        <begin position="296"/>
        <end position="318"/>
    </location>
</feature>
<feature type="transmembrane region" description="Helical" evidence="7">
    <location>
        <begin position="330"/>
        <end position="352"/>
    </location>
</feature>
<feature type="transmembrane region" description="Helical" evidence="7">
    <location>
        <begin position="86"/>
        <end position="103"/>
    </location>
</feature>
<dbReference type="RefSeq" id="WP_339968499.1">
    <property type="nucleotide sequence ID" value="NZ_JAWMWG010000001.1"/>
</dbReference>
<comment type="similarity">
    <text evidence="2">Belongs to the acyltransferase 3 family.</text>
</comment>
<feature type="transmembrane region" description="Helical" evidence="7">
    <location>
        <begin position="256"/>
        <end position="275"/>
    </location>
</feature>
<comment type="caution">
    <text evidence="9">The sequence shown here is derived from an EMBL/GenBank/DDBJ whole genome shotgun (WGS) entry which is preliminary data.</text>
</comment>
<dbReference type="GO" id="GO:0016746">
    <property type="term" value="F:acyltransferase activity"/>
    <property type="evidence" value="ECO:0007669"/>
    <property type="project" value="UniProtKB-KW"/>
</dbReference>
<organism evidence="9 10">
    <name type="scientific">Holzapfeliella saturejae</name>
    <dbReference type="NCBI Taxonomy" id="3082953"/>
    <lineage>
        <taxon>Bacteria</taxon>
        <taxon>Bacillati</taxon>
        <taxon>Bacillota</taxon>
        <taxon>Bacilli</taxon>
        <taxon>Lactobacillales</taxon>
        <taxon>Lactobacillaceae</taxon>
        <taxon>Holzapfeliella</taxon>
    </lineage>
</organism>
<dbReference type="Proteomes" id="UP001377804">
    <property type="component" value="Unassembled WGS sequence"/>
</dbReference>
<feature type="transmembrane region" description="Helical" evidence="7">
    <location>
        <begin position="7"/>
        <end position="26"/>
    </location>
</feature>
<reference evidence="9 10" key="1">
    <citation type="submission" date="2023-10" db="EMBL/GenBank/DDBJ databases">
        <title>Holzapfeliella saturejae sp. nov. isolated from Satureja montana flowers.</title>
        <authorList>
            <person name="Alcantara C."/>
            <person name="Zuniga M."/>
            <person name="Landete J.M."/>
            <person name="Monedero V."/>
        </authorList>
    </citation>
    <scope>NUCLEOTIDE SEQUENCE [LARGE SCALE GENOMIC DNA]</scope>
    <source>
        <strain evidence="9 10">He02</strain>
    </source>
</reference>
<feature type="transmembrane region" description="Helical" evidence="7">
    <location>
        <begin position="118"/>
        <end position="138"/>
    </location>
</feature>